<comment type="caution">
    <text evidence="3">The sequence shown here is derived from an EMBL/GenBank/DDBJ whole genome shotgun (WGS) entry which is preliminary data.</text>
</comment>
<keyword evidence="4" id="KW-1185">Reference proteome</keyword>
<evidence type="ECO:0000256" key="1">
    <source>
        <dbReference type="SAM" id="MobiDB-lite"/>
    </source>
</evidence>
<feature type="compositionally biased region" description="Basic and acidic residues" evidence="1">
    <location>
        <begin position="125"/>
        <end position="142"/>
    </location>
</feature>
<evidence type="ECO:0000313" key="4">
    <source>
        <dbReference type="Proteomes" id="UP000466535"/>
    </source>
</evidence>
<dbReference type="InterPro" id="IPR055734">
    <property type="entry name" value="DUF7310"/>
</dbReference>
<proteinExistence type="predicted"/>
<gene>
    <name evidence="3" type="ORF">GRX03_11500</name>
</gene>
<accession>A0A6B0T2D2</accession>
<sequence>MDDALTERVEALERTVAEGEFDQELAGDYADIQDTLSTITERLDDLEEQVDEIDAAAQALRGYVGNVRSVNEDVERRADAALAKAEALESSFETLEAGGVPEAQAGDEIEARAGEPTKAGGDEQPTERTHAAERGRCHECGRRHGARSHQQSSGDVTRPEATDGGRSPSRSEQQTDPSLLPEESDGTGRLQRIRELL</sequence>
<reference evidence="3 4" key="1">
    <citation type="submission" date="2019-12" db="EMBL/GenBank/DDBJ databases">
        <title>Isolation and characterization of three novel carbon monoxide-oxidizing members of Halobacteria from salione crusts and soils.</title>
        <authorList>
            <person name="Myers M.R."/>
            <person name="King G.M."/>
        </authorList>
    </citation>
    <scope>NUCLEOTIDE SEQUENCE [LARGE SCALE GENOMIC DNA]</scope>
    <source>
        <strain evidence="3 4">WSH3</strain>
    </source>
</reference>
<dbReference type="EMBL" id="WUUT01000004">
    <property type="protein sequence ID" value="MXR52224.1"/>
    <property type="molecule type" value="Genomic_DNA"/>
</dbReference>
<dbReference type="Pfam" id="PF23991">
    <property type="entry name" value="DUF7310"/>
    <property type="match status" value="1"/>
</dbReference>
<dbReference type="RefSeq" id="WP_159764353.1">
    <property type="nucleotide sequence ID" value="NZ_WUUT01000004.1"/>
</dbReference>
<evidence type="ECO:0000259" key="2">
    <source>
        <dbReference type="Pfam" id="PF23991"/>
    </source>
</evidence>
<protein>
    <recommendedName>
        <fullName evidence="2">DUF7310 domain-containing protein</fullName>
    </recommendedName>
</protein>
<feature type="domain" description="DUF7310" evidence="2">
    <location>
        <begin position="5"/>
        <end position="87"/>
    </location>
</feature>
<name>A0A6B0T2D2_9EURY</name>
<feature type="compositionally biased region" description="Polar residues" evidence="1">
    <location>
        <begin position="168"/>
        <end position="177"/>
    </location>
</feature>
<evidence type="ECO:0000313" key="3">
    <source>
        <dbReference type="EMBL" id="MXR52224.1"/>
    </source>
</evidence>
<dbReference type="AlphaFoldDB" id="A0A6B0T2D2"/>
<organism evidence="3 4">
    <name type="scientific">Halovenus carboxidivorans</name>
    <dbReference type="NCBI Taxonomy" id="2692199"/>
    <lineage>
        <taxon>Archaea</taxon>
        <taxon>Methanobacteriati</taxon>
        <taxon>Methanobacteriota</taxon>
        <taxon>Stenosarchaea group</taxon>
        <taxon>Halobacteria</taxon>
        <taxon>Halobacteriales</taxon>
        <taxon>Haloarculaceae</taxon>
        <taxon>Halovenus</taxon>
    </lineage>
</organism>
<dbReference type="OrthoDB" id="206571at2157"/>
<feature type="region of interest" description="Disordered" evidence="1">
    <location>
        <begin position="87"/>
        <end position="197"/>
    </location>
</feature>
<dbReference type="Proteomes" id="UP000466535">
    <property type="component" value="Unassembled WGS sequence"/>
</dbReference>